<dbReference type="InParanoid" id="A0A1H9P400"/>
<dbReference type="EMBL" id="FOFB01000042">
    <property type="protein sequence ID" value="SER42841.1"/>
    <property type="molecule type" value="Genomic_DNA"/>
</dbReference>
<dbReference type="Proteomes" id="UP000199021">
    <property type="component" value="Unassembled WGS sequence"/>
</dbReference>
<evidence type="ECO:0000313" key="1">
    <source>
        <dbReference type="EMBL" id="SER42841.1"/>
    </source>
</evidence>
<accession>A0A1H9P400</accession>
<evidence type="ECO:0008006" key="3">
    <source>
        <dbReference type="Google" id="ProtNLM"/>
    </source>
</evidence>
<dbReference type="AlphaFoldDB" id="A0A1H9P400"/>
<gene>
    <name evidence="1" type="ORF">SAMN05444359_14218</name>
</gene>
<sequence length="416" mass="46945">MKAEAQIIQQFEGLARTQVQYLLDKSNDLRAGSTSDALILVRSKEESLTDQLARLRQDMVNLPAFSQARWQLDTVGGEVIVNWQLEEGRTVFPLVNFGGIRGNSYYQLGFNDIHFRGRGQQLTAFYQSNDGEHNYYLGLRNAALHGSRWGYALESRRYAAVEPLYFPTAAVNYRYSNLSFGIDGSYTFKPGQAITLGISTFNERYRKISEPGQVTPGPERANLQKLLFKFSHTLDRLDQFGERTAGSHHQSIAQAVRTFGETGGFLIAWHDVRLYRLLGRRGNLAARLRTGISSNNDSPFAPFVLDSQFNIRGSGNRIDRGTAQLVLNLEYRHSVWRDKKERFAAQIVGFSDFGTWRSPGGEINDLLDSESLRHFIGGGIRLISLKAHNAVIRLDYGVDVRNTRERGLVAGFGQYF</sequence>
<name>A0A1H9P400_9BACT</name>
<evidence type="ECO:0000313" key="2">
    <source>
        <dbReference type="Proteomes" id="UP000199021"/>
    </source>
</evidence>
<dbReference type="Gene3D" id="2.40.160.50">
    <property type="entry name" value="membrane protein fhac: a member of the omp85/tpsb transporter family"/>
    <property type="match status" value="1"/>
</dbReference>
<proteinExistence type="predicted"/>
<organism evidence="1 2">
    <name type="scientific">Neolewinella agarilytica</name>
    <dbReference type="NCBI Taxonomy" id="478744"/>
    <lineage>
        <taxon>Bacteria</taxon>
        <taxon>Pseudomonadati</taxon>
        <taxon>Bacteroidota</taxon>
        <taxon>Saprospiria</taxon>
        <taxon>Saprospirales</taxon>
        <taxon>Lewinellaceae</taxon>
        <taxon>Neolewinella</taxon>
    </lineage>
</organism>
<reference evidence="2" key="1">
    <citation type="submission" date="2016-10" db="EMBL/GenBank/DDBJ databases">
        <authorList>
            <person name="Varghese N."/>
            <person name="Submissions S."/>
        </authorList>
    </citation>
    <scope>NUCLEOTIDE SEQUENCE [LARGE SCALE GENOMIC DNA]</scope>
    <source>
        <strain evidence="2">DSM 24740</strain>
    </source>
</reference>
<dbReference type="STRING" id="478744.SAMN05444359_14218"/>
<protein>
    <recommendedName>
        <fullName evidence="3">Surface antigen</fullName>
    </recommendedName>
</protein>
<keyword evidence="2" id="KW-1185">Reference proteome</keyword>